<dbReference type="AlphaFoldDB" id="A0AAW0X5L1"/>
<comment type="caution">
    <text evidence="2">The sequence shown here is derived from an EMBL/GenBank/DDBJ whole genome shotgun (WGS) entry which is preliminary data.</text>
</comment>
<dbReference type="Proteomes" id="UP001445076">
    <property type="component" value="Unassembled WGS sequence"/>
</dbReference>
<evidence type="ECO:0000313" key="2">
    <source>
        <dbReference type="EMBL" id="KAK8739800.1"/>
    </source>
</evidence>
<gene>
    <name evidence="2" type="ORF">OTU49_003203</name>
</gene>
<dbReference type="EMBL" id="JARKIK010000035">
    <property type="protein sequence ID" value="KAK8739800.1"/>
    <property type="molecule type" value="Genomic_DNA"/>
</dbReference>
<evidence type="ECO:0000256" key="1">
    <source>
        <dbReference type="SAM" id="SignalP"/>
    </source>
</evidence>
<keyword evidence="3" id="KW-1185">Reference proteome</keyword>
<feature type="signal peptide" evidence="1">
    <location>
        <begin position="1"/>
        <end position="34"/>
    </location>
</feature>
<proteinExistence type="predicted"/>
<reference evidence="2 3" key="1">
    <citation type="journal article" date="2024" name="BMC Genomics">
        <title>Genome assembly of redclaw crayfish (Cherax quadricarinatus) provides insights into its immune adaptation and hypoxia tolerance.</title>
        <authorList>
            <person name="Liu Z."/>
            <person name="Zheng J."/>
            <person name="Li H."/>
            <person name="Fang K."/>
            <person name="Wang S."/>
            <person name="He J."/>
            <person name="Zhou D."/>
            <person name="Weng S."/>
            <person name="Chi M."/>
            <person name="Gu Z."/>
            <person name="He J."/>
            <person name="Li F."/>
            <person name="Wang M."/>
        </authorList>
    </citation>
    <scope>NUCLEOTIDE SEQUENCE [LARGE SCALE GENOMIC DNA]</scope>
    <source>
        <strain evidence="2">ZL_2023a</strain>
    </source>
</reference>
<organism evidence="2 3">
    <name type="scientific">Cherax quadricarinatus</name>
    <name type="common">Australian red claw crayfish</name>
    <dbReference type="NCBI Taxonomy" id="27406"/>
    <lineage>
        <taxon>Eukaryota</taxon>
        <taxon>Metazoa</taxon>
        <taxon>Ecdysozoa</taxon>
        <taxon>Arthropoda</taxon>
        <taxon>Crustacea</taxon>
        <taxon>Multicrustacea</taxon>
        <taxon>Malacostraca</taxon>
        <taxon>Eumalacostraca</taxon>
        <taxon>Eucarida</taxon>
        <taxon>Decapoda</taxon>
        <taxon>Pleocyemata</taxon>
        <taxon>Astacidea</taxon>
        <taxon>Parastacoidea</taxon>
        <taxon>Parastacidae</taxon>
        <taxon>Cherax</taxon>
    </lineage>
</organism>
<protein>
    <recommendedName>
        <fullName evidence="4">Zonadhesin</fullName>
    </recommendedName>
</protein>
<feature type="chain" id="PRO_5043575740" description="Zonadhesin" evidence="1">
    <location>
        <begin position="35"/>
        <end position="411"/>
    </location>
</feature>
<name>A0AAW0X5L1_CHEQU</name>
<keyword evidence="1" id="KW-0732">Signal</keyword>
<sequence length="411" mass="46295">LSLVFTSRSSYRSSLTLRMWRLTATLLVVTLASATPQGYNYPIPDSGYLPPSPSNPSCQVAPITSVVTETRVQTSVTVLTVNQINTQYITTTLVRQQVVPTTLFQTRVQTQVQYQTSVIQRTTTLFNDRIVTQTIPSPPRQETVYVTSTRVVPQVSYVTSTQVQTQVVPVVVTRTQVQTINQPVTNYQTQIQQQTQVVTIPGPDVVRTRVQIVVQTSIVRRQQPANTRYVTSTRVQQVVQTRYVRGQNVFRTSVVQRQQVIPYTSLNTRYETAYTTLEQVVTRTNVVTQTVISTQVVPQEVVSTLVVPNIIYTTIYETRFQPFTQVQTVVQTQYVTPAPVYQTLEETRTSVVQVPGPDRVVTQQVAKTQQQQQVVYQTINQPRQVTVTQTITATCGKTGYNYDSPAVPFNF</sequence>
<feature type="non-terminal residue" evidence="2">
    <location>
        <position position="1"/>
    </location>
</feature>
<evidence type="ECO:0000313" key="3">
    <source>
        <dbReference type="Proteomes" id="UP001445076"/>
    </source>
</evidence>
<evidence type="ECO:0008006" key="4">
    <source>
        <dbReference type="Google" id="ProtNLM"/>
    </source>
</evidence>
<accession>A0AAW0X5L1</accession>